<keyword evidence="2 5" id="KW-0012">Acyltransferase</keyword>
<dbReference type="SUPFAM" id="SSF55729">
    <property type="entry name" value="Acyl-CoA N-acyltransferases (Nat)"/>
    <property type="match status" value="1"/>
</dbReference>
<evidence type="ECO:0000313" key="6">
    <source>
        <dbReference type="Proteomes" id="UP001597119"/>
    </source>
</evidence>
<dbReference type="CDD" id="cd04301">
    <property type="entry name" value="NAT_SF"/>
    <property type="match status" value="1"/>
</dbReference>
<feature type="region of interest" description="Disordered" evidence="3">
    <location>
        <begin position="44"/>
        <end position="65"/>
    </location>
</feature>
<dbReference type="PROSITE" id="PS51186">
    <property type="entry name" value="GNAT"/>
    <property type="match status" value="1"/>
</dbReference>
<organism evidence="5 6">
    <name type="scientific">Halorientalis brevis</name>
    <dbReference type="NCBI Taxonomy" id="1126241"/>
    <lineage>
        <taxon>Archaea</taxon>
        <taxon>Methanobacteriati</taxon>
        <taxon>Methanobacteriota</taxon>
        <taxon>Stenosarchaea group</taxon>
        <taxon>Halobacteria</taxon>
        <taxon>Halobacteriales</taxon>
        <taxon>Haloarculaceae</taxon>
        <taxon>Halorientalis</taxon>
    </lineage>
</organism>
<keyword evidence="6" id="KW-1185">Reference proteome</keyword>
<dbReference type="Pfam" id="PF00583">
    <property type="entry name" value="Acetyltransf_1"/>
    <property type="match status" value="1"/>
</dbReference>
<evidence type="ECO:0000259" key="4">
    <source>
        <dbReference type="PROSITE" id="PS51186"/>
    </source>
</evidence>
<evidence type="ECO:0000256" key="3">
    <source>
        <dbReference type="SAM" id="MobiDB-lite"/>
    </source>
</evidence>
<dbReference type="PANTHER" id="PTHR43420">
    <property type="entry name" value="ACETYLTRANSFERASE"/>
    <property type="match status" value="1"/>
</dbReference>
<dbReference type="GO" id="GO:0016746">
    <property type="term" value="F:acyltransferase activity"/>
    <property type="evidence" value="ECO:0007669"/>
    <property type="project" value="UniProtKB-KW"/>
</dbReference>
<evidence type="ECO:0000256" key="2">
    <source>
        <dbReference type="ARBA" id="ARBA00023315"/>
    </source>
</evidence>
<reference evidence="5 6" key="1">
    <citation type="journal article" date="2019" name="Int. J. Syst. Evol. Microbiol.">
        <title>The Global Catalogue of Microorganisms (GCM) 10K type strain sequencing project: providing services to taxonomists for standard genome sequencing and annotation.</title>
        <authorList>
            <consortium name="The Broad Institute Genomics Platform"/>
            <consortium name="The Broad Institute Genome Sequencing Center for Infectious Disease"/>
            <person name="Wu L."/>
            <person name="Ma J."/>
        </authorList>
    </citation>
    <scope>NUCLEOTIDE SEQUENCE [LARGE SCALE GENOMIC DNA]</scope>
    <source>
        <strain evidence="5 6">CGMCC 1.12125</strain>
    </source>
</reference>
<dbReference type="RefSeq" id="WP_247377586.1">
    <property type="nucleotide sequence ID" value="NZ_JALLGV010000004.1"/>
</dbReference>
<dbReference type="EC" id="2.3.1.-" evidence="5"/>
<gene>
    <name evidence="5" type="ORF">ACFR9U_00015</name>
</gene>
<keyword evidence="1 5" id="KW-0808">Transferase</keyword>
<name>A0ABD6C5S5_9EURY</name>
<dbReference type="InterPro" id="IPR016181">
    <property type="entry name" value="Acyl_CoA_acyltransferase"/>
</dbReference>
<dbReference type="InterPro" id="IPR050680">
    <property type="entry name" value="YpeA/RimI_acetyltransf"/>
</dbReference>
<dbReference type="EMBL" id="JBHUDJ010000001">
    <property type="protein sequence ID" value="MFD1585350.1"/>
    <property type="molecule type" value="Genomic_DNA"/>
</dbReference>
<sequence length="158" mass="17057">MIRDATPQDRSRIRAIQLAALDEPWPELLDPAIEGPPIVLVTTATPDSTADGSTTEPGAARRPGDEPVGYAVAIPEGDCAYLAEFAVAAGYRRSGRGSALMDALCRRLADEGFEALRLTVKMGDEVARSFYDSQGFRVRSLLPHHYESGDGLQLVRSL</sequence>
<evidence type="ECO:0000313" key="5">
    <source>
        <dbReference type="EMBL" id="MFD1585350.1"/>
    </source>
</evidence>
<comment type="caution">
    <text evidence="5">The sequence shown here is derived from an EMBL/GenBank/DDBJ whole genome shotgun (WGS) entry which is preliminary data.</text>
</comment>
<dbReference type="Proteomes" id="UP001597119">
    <property type="component" value="Unassembled WGS sequence"/>
</dbReference>
<proteinExistence type="predicted"/>
<dbReference type="Gene3D" id="3.40.630.30">
    <property type="match status" value="1"/>
</dbReference>
<protein>
    <submittedName>
        <fullName evidence="5">GNAT family N-acetyltransferase</fullName>
        <ecNumber evidence="5">2.3.1.-</ecNumber>
    </submittedName>
</protein>
<evidence type="ECO:0000256" key="1">
    <source>
        <dbReference type="ARBA" id="ARBA00022679"/>
    </source>
</evidence>
<feature type="domain" description="N-acetyltransferase" evidence="4">
    <location>
        <begin position="1"/>
        <end position="158"/>
    </location>
</feature>
<accession>A0ABD6C5S5</accession>
<dbReference type="AlphaFoldDB" id="A0ABD6C5S5"/>
<feature type="compositionally biased region" description="Polar residues" evidence="3">
    <location>
        <begin position="44"/>
        <end position="56"/>
    </location>
</feature>
<dbReference type="InterPro" id="IPR000182">
    <property type="entry name" value="GNAT_dom"/>
</dbReference>